<sequence>MEFRNRFRRIVQRHFPFVVDAPEKDARLFFAFQNRLHGGRGDVEHIPPGVRVEIANLLPGVRFPGIADRALQRPVVLAFRRVVNGVGGPDVEEEKSFSGSLRLVGAGLAVLELIAAVRRFAEVQPRERQQPEPVIAERAEREKSFRRNQFRRKLRAVSVGLFERIERKRRRSRRQRSQC</sequence>
<gene>
    <name evidence="1" type="ORF">SDC9_143423</name>
</gene>
<proteinExistence type="predicted"/>
<evidence type="ECO:0000313" key="1">
    <source>
        <dbReference type="EMBL" id="MPM96265.1"/>
    </source>
</evidence>
<comment type="caution">
    <text evidence="1">The sequence shown here is derived from an EMBL/GenBank/DDBJ whole genome shotgun (WGS) entry which is preliminary data.</text>
</comment>
<name>A0A645E419_9ZZZZ</name>
<reference evidence="1" key="1">
    <citation type="submission" date="2019-08" db="EMBL/GenBank/DDBJ databases">
        <authorList>
            <person name="Kucharzyk K."/>
            <person name="Murdoch R.W."/>
            <person name="Higgins S."/>
            <person name="Loffler F."/>
        </authorList>
    </citation>
    <scope>NUCLEOTIDE SEQUENCE</scope>
</reference>
<dbReference type="AlphaFoldDB" id="A0A645E419"/>
<protein>
    <submittedName>
        <fullName evidence="1">Uncharacterized protein</fullName>
    </submittedName>
</protein>
<dbReference type="EMBL" id="VSSQ01042650">
    <property type="protein sequence ID" value="MPM96265.1"/>
    <property type="molecule type" value="Genomic_DNA"/>
</dbReference>
<accession>A0A645E419</accession>
<organism evidence="1">
    <name type="scientific">bioreactor metagenome</name>
    <dbReference type="NCBI Taxonomy" id="1076179"/>
    <lineage>
        <taxon>unclassified sequences</taxon>
        <taxon>metagenomes</taxon>
        <taxon>ecological metagenomes</taxon>
    </lineage>
</organism>